<dbReference type="InterPro" id="IPR036942">
    <property type="entry name" value="Beta-barrel_TonB_sf"/>
</dbReference>
<name>A0A1I0QQM5_9BACT</name>
<dbReference type="SUPFAM" id="SSF56935">
    <property type="entry name" value="Porins"/>
    <property type="match status" value="1"/>
</dbReference>
<evidence type="ECO:0000313" key="11">
    <source>
        <dbReference type="Proteomes" id="UP000199310"/>
    </source>
</evidence>
<dbReference type="InterPro" id="IPR037066">
    <property type="entry name" value="Plug_dom_sf"/>
</dbReference>
<dbReference type="Pfam" id="PF07715">
    <property type="entry name" value="Plug"/>
    <property type="match status" value="1"/>
</dbReference>
<evidence type="ECO:0000256" key="4">
    <source>
        <dbReference type="ARBA" id="ARBA00022692"/>
    </source>
</evidence>
<evidence type="ECO:0000256" key="1">
    <source>
        <dbReference type="ARBA" id="ARBA00004571"/>
    </source>
</evidence>
<keyword evidence="3 7" id="KW-1134">Transmembrane beta strand</keyword>
<dbReference type="OrthoDB" id="9768177at2"/>
<dbReference type="AlphaFoldDB" id="A0A1I0QQM5"/>
<dbReference type="InterPro" id="IPR039426">
    <property type="entry name" value="TonB-dep_rcpt-like"/>
</dbReference>
<dbReference type="Proteomes" id="UP000199310">
    <property type="component" value="Unassembled WGS sequence"/>
</dbReference>
<dbReference type="RefSeq" id="WP_089892992.1">
    <property type="nucleotide sequence ID" value="NZ_FOJG01000001.1"/>
</dbReference>
<keyword evidence="4 7" id="KW-0812">Transmembrane</keyword>
<dbReference type="Pfam" id="PF13715">
    <property type="entry name" value="CarbopepD_reg_2"/>
    <property type="match status" value="1"/>
</dbReference>
<dbReference type="InterPro" id="IPR023997">
    <property type="entry name" value="TonB-dep_OMP_SusC/RagA_CS"/>
</dbReference>
<keyword evidence="2 7" id="KW-0813">Transport</keyword>
<dbReference type="NCBIfam" id="TIGR04056">
    <property type="entry name" value="OMP_RagA_SusC"/>
    <property type="match status" value="1"/>
</dbReference>
<evidence type="ECO:0000256" key="7">
    <source>
        <dbReference type="PROSITE-ProRule" id="PRU01360"/>
    </source>
</evidence>
<accession>A0A1I0QQM5</accession>
<evidence type="ECO:0000256" key="3">
    <source>
        <dbReference type="ARBA" id="ARBA00022452"/>
    </source>
</evidence>
<dbReference type="SUPFAM" id="SSF49464">
    <property type="entry name" value="Carboxypeptidase regulatory domain-like"/>
    <property type="match status" value="1"/>
</dbReference>
<dbReference type="InterPro" id="IPR008969">
    <property type="entry name" value="CarboxyPept-like_regulatory"/>
</dbReference>
<dbReference type="InterPro" id="IPR032508">
    <property type="entry name" value="FecR_C"/>
</dbReference>
<feature type="domain" description="TonB-dependent receptor plug" evidence="8">
    <location>
        <begin position="213"/>
        <end position="326"/>
    </location>
</feature>
<dbReference type="Pfam" id="PF16344">
    <property type="entry name" value="FecR_C"/>
    <property type="match status" value="1"/>
</dbReference>
<proteinExistence type="inferred from homology"/>
<organism evidence="10 11">
    <name type="scientific">Chitinophaga arvensicola</name>
    <dbReference type="NCBI Taxonomy" id="29529"/>
    <lineage>
        <taxon>Bacteria</taxon>
        <taxon>Pseudomonadati</taxon>
        <taxon>Bacteroidota</taxon>
        <taxon>Chitinophagia</taxon>
        <taxon>Chitinophagales</taxon>
        <taxon>Chitinophagaceae</taxon>
        <taxon>Chitinophaga</taxon>
    </lineage>
</organism>
<dbReference type="Gene3D" id="3.55.50.30">
    <property type="match status" value="1"/>
</dbReference>
<evidence type="ECO:0000256" key="2">
    <source>
        <dbReference type="ARBA" id="ARBA00022448"/>
    </source>
</evidence>
<dbReference type="PROSITE" id="PS52016">
    <property type="entry name" value="TONB_DEPENDENT_REC_3"/>
    <property type="match status" value="1"/>
</dbReference>
<dbReference type="NCBIfam" id="TIGR04057">
    <property type="entry name" value="SusC_RagA_signa"/>
    <property type="match status" value="1"/>
</dbReference>
<comment type="similarity">
    <text evidence="7">Belongs to the TonB-dependent receptor family.</text>
</comment>
<evidence type="ECO:0000256" key="6">
    <source>
        <dbReference type="ARBA" id="ARBA00023237"/>
    </source>
</evidence>
<keyword evidence="6 7" id="KW-0998">Cell outer membrane</keyword>
<protein>
    <submittedName>
        <fullName evidence="10">TonB-linked outer membrane protein, SusC/RagA family</fullName>
    </submittedName>
</protein>
<evidence type="ECO:0000259" key="8">
    <source>
        <dbReference type="Pfam" id="PF07715"/>
    </source>
</evidence>
<comment type="subcellular location">
    <subcellularLocation>
        <location evidence="1 7">Cell outer membrane</location>
        <topology evidence="1 7">Multi-pass membrane protein</topology>
    </subcellularLocation>
</comment>
<feature type="domain" description="Protein FecR C-terminal" evidence="9">
    <location>
        <begin position="44"/>
        <end position="107"/>
    </location>
</feature>
<reference evidence="11" key="1">
    <citation type="submission" date="2016-10" db="EMBL/GenBank/DDBJ databases">
        <authorList>
            <person name="Varghese N."/>
            <person name="Submissions S."/>
        </authorList>
    </citation>
    <scope>NUCLEOTIDE SEQUENCE [LARGE SCALE GENOMIC DNA]</scope>
    <source>
        <strain evidence="11">DSM 3695</strain>
    </source>
</reference>
<dbReference type="InterPro" id="IPR023996">
    <property type="entry name" value="TonB-dep_OMP_SusC/RagA"/>
</dbReference>
<dbReference type="EMBL" id="FOJG01000001">
    <property type="protein sequence ID" value="SEW29821.1"/>
    <property type="molecule type" value="Genomic_DNA"/>
</dbReference>
<dbReference type="InterPro" id="IPR012910">
    <property type="entry name" value="Plug_dom"/>
</dbReference>
<keyword evidence="11" id="KW-1185">Reference proteome</keyword>
<keyword evidence="5 7" id="KW-0472">Membrane</keyword>
<dbReference type="STRING" id="29529.SAMN04488122_1663"/>
<dbReference type="GO" id="GO:0009279">
    <property type="term" value="C:cell outer membrane"/>
    <property type="evidence" value="ECO:0007669"/>
    <property type="project" value="UniProtKB-SubCell"/>
</dbReference>
<evidence type="ECO:0000313" key="10">
    <source>
        <dbReference type="EMBL" id="SEW29821.1"/>
    </source>
</evidence>
<dbReference type="Gene3D" id="2.170.130.10">
    <property type="entry name" value="TonB-dependent receptor, plug domain"/>
    <property type="match status" value="1"/>
</dbReference>
<sequence length="1149" mass="126894">MTFNYARLRAPLSTAVKWQFPLLVFLMLMTAVQSYGQQKKVIALSDMTIPGAFKKIENTYQVKFFYATGTLPVKHITLSSRARSIREVLADLESASGLQFRISGNMIGVIKPYNPMGVSQPIPVIRGRVTDRKGQPLPGTTIRDIITGKGGVTDANGIFIVAAEEGHPLLISSIGYRQQTQIVSGKEPHIAMEEDATSLGGVVVMGYTNKQAAELTGAVQKISGDQLRSSVSSANILSMLKAKTTGMYIVEPTADAGAKGQVLLRGESSLPSGTSAYFGPLIVVDGVISNSQNLQDVVSPADVESITILKDAASTAIYGSRAAQGVIVVTTKRAASNSGVHITLDTRYGAIKQNRAIHMMNTTEVTSLMDKVMQQRWQETPSLQQQFPTAADFIQKRRIYTDDDKNKNYDWEKALFDDGNFSDISLGINSGSEKTMIYAGVDWYKEKGINVGNTFDRRNFRFNLVQNFSKKVSAGLNTSAIIDKTISRNGLPALYSTQPFVTPYNADGSMADSMPVKQSNNFGMPYNTWTQNFLGEKKYDNTSVTDNQHFTGTAWISYRVLPWLSLKTTNTIDYINTHRNSYLDPRSFSGKYGGYPYLFSSSSAAIPNGTLTIADTRFVNFISTNTLSASKQFGKHNLNFLAGTEWAKRTNDANSIDMYNVLAGERNMGAAKNFGSVINVAYGTPYRPSGSYTERASFSAFSELNYNYLAKYYAAASVRTDAFTNFGRNKRYGTFYAISGGWLINKEAFLADVKAIDVLKLRVVHGTSGRDVGDGYLNQTLYAANPNYTYDNINNIGSAITQLENPDISWETTINNTAGIDLSLWKRVELSADLYSKLSKNLLQQVFVGSAQGSFQQYQNVGEVLNKGLELMLNTRNIETRNFSWTTNLNVSFNKNTIQKLYGDSLLDNYNRAYYRYKGEDLNTIKAVRYVGVNPDNGAPLFENFDASGKKQVVEGIGNFANIRNYQSVGSATPKFFGGFTNTFTYKQFSVSAEMWFQVGNYTAMSLINNFQDPTAPFLGRNNVNWQSSQKIWQQPGDKNANYPNVYSSKMDTWRAFDSRSSLVYGNASHIRMRNIRLGYDLSPKTLTKIHAQRAGVFVSMDNVFVIKHKDYVGADPEGASIGTSTSYGGVGIGNANPRRITAGLNVTF</sequence>
<evidence type="ECO:0000256" key="5">
    <source>
        <dbReference type="ARBA" id="ARBA00023136"/>
    </source>
</evidence>
<evidence type="ECO:0000259" key="9">
    <source>
        <dbReference type="Pfam" id="PF16344"/>
    </source>
</evidence>
<dbReference type="Gene3D" id="2.40.170.20">
    <property type="entry name" value="TonB-dependent receptor, beta-barrel domain"/>
    <property type="match status" value="1"/>
</dbReference>
<gene>
    <name evidence="10" type="ORF">SAMN04488122_1663</name>
</gene>